<name>A0ABD0P629_CIRMR</name>
<proteinExistence type="predicted"/>
<dbReference type="AlphaFoldDB" id="A0ABD0P629"/>
<accession>A0ABD0P629</accession>
<dbReference type="EMBL" id="JAMKFB020000017">
    <property type="protein sequence ID" value="KAL0169543.1"/>
    <property type="molecule type" value="Genomic_DNA"/>
</dbReference>
<evidence type="ECO:0000313" key="1">
    <source>
        <dbReference type="EMBL" id="KAL0169543.1"/>
    </source>
</evidence>
<reference evidence="1 2" key="1">
    <citation type="submission" date="2024-05" db="EMBL/GenBank/DDBJ databases">
        <title>Genome sequencing and assembly of Indian major carp, Cirrhinus mrigala (Hamilton, 1822).</title>
        <authorList>
            <person name="Mohindra V."/>
            <person name="Chowdhury L.M."/>
            <person name="Lal K."/>
            <person name="Jena J.K."/>
        </authorList>
    </citation>
    <scope>NUCLEOTIDE SEQUENCE [LARGE SCALE GENOMIC DNA]</scope>
    <source>
        <strain evidence="1">CM1030</strain>
        <tissue evidence="1">Blood</tissue>
    </source>
</reference>
<gene>
    <name evidence="1" type="ORF">M9458_034139</name>
</gene>
<feature type="non-terminal residue" evidence="1">
    <location>
        <position position="1"/>
    </location>
</feature>
<keyword evidence="2" id="KW-1185">Reference proteome</keyword>
<sequence>ICKPLLVVSCWPFVNGPLVASTEELMVADCTMGCVKWPLPTTVWTGWATWQTLGIGGRPPTARDWLWTLRT</sequence>
<evidence type="ECO:0000313" key="2">
    <source>
        <dbReference type="Proteomes" id="UP001529510"/>
    </source>
</evidence>
<protein>
    <submittedName>
        <fullName evidence="1">Uncharacterized protein</fullName>
    </submittedName>
</protein>
<feature type="non-terminal residue" evidence="1">
    <location>
        <position position="71"/>
    </location>
</feature>
<dbReference type="Proteomes" id="UP001529510">
    <property type="component" value="Unassembled WGS sequence"/>
</dbReference>
<comment type="caution">
    <text evidence="1">The sequence shown here is derived from an EMBL/GenBank/DDBJ whole genome shotgun (WGS) entry which is preliminary data.</text>
</comment>
<organism evidence="1 2">
    <name type="scientific">Cirrhinus mrigala</name>
    <name type="common">Mrigala</name>
    <dbReference type="NCBI Taxonomy" id="683832"/>
    <lineage>
        <taxon>Eukaryota</taxon>
        <taxon>Metazoa</taxon>
        <taxon>Chordata</taxon>
        <taxon>Craniata</taxon>
        <taxon>Vertebrata</taxon>
        <taxon>Euteleostomi</taxon>
        <taxon>Actinopterygii</taxon>
        <taxon>Neopterygii</taxon>
        <taxon>Teleostei</taxon>
        <taxon>Ostariophysi</taxon>
        <taxon>Cypriniformes</taxon>
        <taxon>Cyprinidae</taxon>
        <taxon>Labeoninae</taxon>
        <taxon>Labeonini</taxon>
        <taxon>Cirrhinus</taxon>
    </lineage>
</organism>